<dbReference type="CDD" id="cd05945">
    <property type="entry name" value="DltA"/>
    <property type="match status" value="1"/>
</dbReference>
<comment type="function">
    <text evidence="5 7">Catalyzes the first step in the D-alanylation of lipoteichoic acid (LTA), the activation of D-alanine and its transfer onto the D-alanyl carrier protein (Dcp) DltC. In an ATP-dependent two-step reaction, forms a high energy D-alanyl-AMP intermediate, followed by transfer of the D-alanyl residue as a thiol ester to the phosphopantheinyl prosthetic group of the Dcp. D-alanylation of LTA plays an important role in modulating the properties of the cell wall in Gram-positive bacteria, influencing the net charge of the cell wall.</text>
</comment>
<dbReference type="Pfam" id="PF00501">
    <property type="entry name" value="AMP-binding"/>
    <property type="match status" value="1"/>
</dbReference>
<dbReference type="NCBIfam" id="TIGR01733">
    <property type="entry name" value="AA-adenyl-dom"/>
    <property type="match status" value="1"/>
</dbReference>
<sequence length="516" mass="57168">MQRQEENAKELFMTNIVATIDQVATQYPHRIAYDNLGQINTYGELKQYSDALADYIMARQLPAHAPIMVYCDQSFLSIATFLGCVKAGHAYIPVDTHSPNDRLTMINTIAQPALVLAVADLPITLPTPTVSAVALKLILNTRAASITPQYVTGDDTFYIIFTSGTTGQPKGVQISHDNLRSFTDWMAGFGLPDTPISLAQAPYSFDLSVMDLYPTLLAGGTVRVLPRETTENLKDLFTALPQVPVNVWVSTPSFMEICLMEPSFDAAHYPDLTHVFFCGEELTHQTAAKLLDRFPDVHLFNTYGPTEATVAVSAIEITPAVLARYERLPIGYAKADTEISLVPGTEHEVNGETEGELLITGPSVARGYINRPDKTAAVFAPHHGQQSYRTGDLGSIDADGLVFYRGRTDFQIKLNGYRIELEEVNHYLNQVPWIEHGVAVPQYDRNHKVRQLLAYVVVNDQQFDSHISATKASKEYLGARMMSYMLPQRFVYRDALPMTTNGKVAIKQLISEANAS</sequence>
<gene>
    <name evidence="7" type="primary">dltA</name>
    <name evidence="9" type="ORF">FD19_GL001807</name>
</gene>
<dbReference type="GO" id="GO:0005524">
    <property type="term" value="F:ATP binding"/>
    <property type="evidence" value="ECO:0007669"/>
    <property type="project" value="UniProtKB-KW"/>
</dbReference>
<evidence type="ECO:0000256" key="6">
    <source>
        <dbReference type="ARBA" id="ARBA00061336"/>
    </source>
</evidence>
<evidence type="ECO:0000256" key="3">
    <source>
        <dbReference type="ARBA" id="ARBA00022741"/>
    </source>
</evidence>
<evidence type="ECO:0000256" key="7">
    <source>
        <dbReference type="HAMAP-Rule" id="MF_00593"/>
    </source>
</evidence>
<dbReference type="PANTHER" id="PTHR45398:SF1">
    <property type="entry name" value="ENZYME, PUTATIVE (JCVI)-RELATED"/>
    <property type="match status" value="1"/>
</dbReference>
<reference evidence="9 10" key="1">
    <citation type="journal article" date="2015" name="Genome Announc.">
        <title>Expanding the biotechnology potential of lactobacilli through comparative genomics of 213 strains and associated genera.</title>
        <authorList>
            <person name="Sun Z."/>
            <person name="Harris H.M."/>
            <person name="McCann A."/>
            <person name="Guo C."/>
            <person name="Argimon S."/>
            <person name="Zhang W."/>
            <person name="Yang X."/>
            <person name="Jeffery I.B."/>
            <person name="Cooney J.C."/>
            <person name="Kagawa T.F."/>
            <person name="Liu W."/>
            <person name="Song Y."/>
            <person name="Salvetti E."/>
            <person name="Wrobel A."/>
            <person name="Rasinkangas P."/>
            <person name="Parkhill J."/>
            <person name="Rea M.C."/>
            <person name="O'Sullivan O."/>
            <person name="Ritari J."/>
            <person name="Douillard F.P."/>
            <person name="Paul Ross R."/>
            <person name="Yang R."/>
            <person name="Briner A.E."/>
            <person name="Felis G.E."/>
            <person name="de Vos W.M."/>
            <person name="Barrangou R."/>
            <person name="Klaenhammer T.R."/>
            <person name="Caufield P.W."/>
            <person name="Cui Y."/>
            <person name="Zhang H."/>
            <person name="O'Toole P.W."/>
        </authorList>
    </citation>
    <scope>NUCLEOTIDE SEQUENCE [LARGE SCALE GENOMIC DNA]</scope>
    <source>
        <strain evidence="9 10">DSM 22698</strain>
    </source>
</reference>
<dbReference type="GO" id="GO:0047473">
    <property type="term" value="F:D-alanine [D-alanyl carrier protein] ligase activity"/>
    <property type="evidence" value="ECO:0007669"/>
    <property type="project" value="UniProtKB-UniRule"/>
</dbReference>
<dbReference type="InterPro" id="IPR020845">
    <property type="entry name" value="AMP-binding_CS"/>
</dbReference>
<evidence type="ECO:0000256" key="4">
    <source>
        <dbReference type="ARBA" id="ARBA00022840"/>
    </source>
</evidence>
<dbReference type="InterPro" id="IPR000873">
    <property type="entry name" value="AMP-dep_synth/lig_dom"/>
</dbReference>
<feature type="binding site" evidence="7">
    <location>
        <begin position="404"/>
        <end position="407"/>
    </location>
    <ligand>
        <name>ATP</name>
        <dbReference type="ChEBI" id="CHEBI:30616"/>
    </ligand>
</feature>
<organism evidence="9 10">
    <name type="scientific">Lacticaseibacillus thailandensis DSM 22698 = JCM 13996</name>
    <dbReference type="NCBI Taxonomy" id="1423810"/>
    <lineage>
        <taxon>Bacteria</taxon>
        <taxon>Bacillati</taxon>
        <taxon>Bacillota</taxon>
        <taxon>Bacilli</taxon>
        <taxon>Lactobacillales</taxon>
        <taxon>Lactobacillaceae</taxon>
        <taxon>Lacticaseibacillus</taxon>
    </lineage>
</organism>
<dbReference type="EC" id="6.2.1.54" evidence="7"/>
<dbReference type="STRING" id="1423810.FD19_GL001807"/>
<feature type="binding site" evidence="7">
    <location>
        <position position="310"/>
    </location>
    <ligand>
        <name>D-alanine</name>
        <dbReference type="ChEBI" id="CHEBI:57416"/>
    </ligand>
</feature>
<dbReference type="NCBIfam" id="NF003417">
    <property type="entry name" value="PRK04813.1"/>
    <property type="match status" value="1"/>
</dbReference>
<comment type="catalytic activity">
    <reaction evidence="7">
        <text>holo-[D-alanyl-carrier protein] + D-alanine + ATP = D-alanyl-[D-alanyl-carrier protein] + AMP + diphosphate</text>
        <dbReference type="Rhea" id="RHEA:55132"/>
        <dbReference type="Rhea" id="RHEA-COMP:14102"/>
        <dbReference type="Rhea" id="RHEA-COMP:14103"/>
        <dbReference type="ChEBI" id="CHEBI:30616"/>
        <dbReference type="ChEBI" id="CHEBI:33019"/>
        <dbReference type="ChEBI" id="CHEBI:57416"/>
        <dbReference type="ChEBI" id="CHEBI:64479"/>
        <dbReference type="ChEBI" id="CHEBI:138620"/>
        <dbReference type="ChEBI" id="CHEBI:456215"/>
        <dbReference type="EC" id="6.2.1.54"/>
    </reaction>
</comment>
<dbReference type="InterPro" id="IPR042099">
    <property type="entry name" value="ANL_N_sf"/>
</dbReference>
<evidence type="ECO:0000313" key="10">
    <source>
        <dbReference type="Proteomes" id="UP000051789"/>
    </source>
</evidence>
<dbReference type="PROSITE" id="PS00455">
    <property type="entry name" value="AMP_BINDING"/>
    <property type="match status" value="1"/>
</dbReference>
<proteinExistence type="inferred from homology"/>
<comment type="subcellular location">
    <subcellularLocation>
        <location evidence="7">Cytoplasm</location>
    </subcellularLocation>
</comment>
<feature type="domain" description="AMP-dependent synthetase/ligase" evidence="8">
    <location>
        <begin position="21"/>
        <end position="368"/>
    </location>
</feature>
<evidence type="ECO:0000256" key="5">
    <source>
        <dbReference type="ARBA" id="ARBA00054605"/>
    </source>
</evidence>
<accession>A0A0R2C4R7</accession>
<dbReference type="InterPro" id="IPR010071">
    <property type="entry name" value="AA_adenyl_dom"/>
</dbReference>
<keyword evidence="4 7" id="KW-0067">ATP-binding</keyword>
<evidence type="ECO:0000259" key="8">
    <source>
        <dbReference type="Pfam" id="PF00501"/>
    </source>
</evidence>
<dbReference type="HAMAP" id="MF_00593">
    <property type="entry name" value="DltA"/>
    <property type="match status" value="1"/>
</dbReference>
<comment type="pathway">
    <text evidence="7">Cell wall biogenesis; lipoteichoic acid biosynthesis.</text>
</comment>
<dbReference type="GO" id="GO:0005737">
    <property type="term" value="C:cytoplasm"/>
    <property type="evidence" value="ECO:0007669"/>
    <property type="project" value="UniProtKB-SubCell"/>
</dbReference>
<dbReference type="InterPro" id="IPR044507">
    <property type="entry name" value="DltA-like"/>
</dbReference>
<keyword evidence="10" id="KW-1185">Reference proteome</keyword>
<feature type="binding site" evidence="7">
    <location>
        <begin position="162"/>
        <end position="163"/>
    </location>
    <ligand>
        <name>ATP</name>
        <dbReference type="ChEBI" id="CHEBI:30616"/>
    </ligand>
</feature>
<dbReference type="EMBL" id="AYZK01000007">
    <property type="protein sequence ID" value="KRM86616.1"/>
    <property type="molecule type" value="Genomic_DNA"/>
</dbReference>
<feature type="binding site" evidence="7">
    <location>
        <position position="392"/>
    </location>
    <ligand>
        <name>ATP</name>
        <dbReference type="ChEBI" id="CHEBI:30616"/>
    </ligand>
</feature>
<dbReference type="UniPathway" id="UPA00556"/>
<keyword evidence="1 7" id="KW-0963">Cytoplasm</keyword>
<dbReference type="GO" id="GO:0070395">
    <property type="term" value="P:lipoteichoic acid biosynthetic process"/>
    <property type="evidence" value="ECO:0007669"/>
    <property type="project" value="UniProtKB-UniRule"/>
</dbReference>
<dbReference type="Gene3D" id="3.30.300.30">
    <property type="match status" value="1"/>
</dbReference>
<dbReference type="Gene3D" id="3.40.50.12780">
    <property type="entry name" value="N-terminal domain of ligase-like"/>
    <property type="match status" value="1"/>
</dbReference>
<dbReference type="AlphaFoldDB" id="A0A0R2C4R7"/>
<dbReference type="PANTHER" id="PTHR45398">
    <property type="match status" value="1"/>
</dbReference>
<dbReference type="NCBIfam" id="TIGR01734">
    <property type="entry name" value="D-ala-DACP-lig"/>
    <property type="match status" value="1"/>
</dbReference>
<dbReference type="InterPro" id="IPR045851">
    <property type="entry name" value="AMP-bd_C_sf"/>
</dbReference>
<dbReference type="Proteomes" id="UP000051789">
    <property type="component" value="Unassembled WGS sequence"/>
</dbReference>
<evidence type="ECO:0000256" key="1">
    <source>
        <dbReference type="ARBA" id="ARBA00022490"/>
    </source>
</evidence>
<dbReference type="FunFam" id="3.30.300.30:FF:000012">
    <property type="entry name" value="D-alanine--D-alanyl carrier protein ligase"/>
    <property type="match status" value="1"/>
</dbReference>
<evidence type="ECO:0000256" key="2">
    <source>
        <dbReference type="ARBA" id="ARBA00022598"/>
    </source>
</evidence>
<dbReference type="SUPFAM" id="SSF56801">
    <property type="entry name" value="Acetyl-CoA synthetase-like"/>
    <property type="match status" value="1"/>
</dbReference>
<evidence type="ECO:0000313" key="9">
    <source>
        <dbReference type="EMBL" id="KRM86616.1"/>
    </source>
</evidence>
<dbReference type="InterPro" id="IPR010072">
    <property type="entry name" value="DltA"/>
</dbReference>
<comment type="caution">
    <text evidence="9">The sequence shown here is derived from an EMBL/GenBank/DDBJ whole genome shotgun (WGS) entry which is preliminary data.</text>
</comment>
<feature type="binding site" evidence="7">
    <location>
        <begin position="301"/>
        <end position="306"/>
    </location>
    <ligand>
        <name>ATP</name>
        <dbReference type="ChEBI" id="CHEBI:30616"/>
    </ligand>
</feature>
<protein>
    <recommendedName>
        <fullName evidence="7">D-alanine--D-alanyl carrier protein ligase</fullName>
        <shortName evidence="7">DCL</shortName>
        <ecNumber evidence="7">6.2.1.54</ecNumber>
    </recommendedName>
    <alternativeName>
        <fullName evidence="7">D-alanine--poly(phosphoribitol) ligase subunit 1</fullName>
    </alternativeName>
    <alternativeName>
        <fullName evidence="7">D-alanine-activating enzyme</fullName>
        <shortName evidence="7">DAE</shortName>
    </alternativeName>
</protein>
<feature type="binding site" evidence="7">
    <location>
        <position position="503"/>
    </location>
    <ligand>
        <name>D-alanine</name>
        <dbReference type="ChEBI" id="CHEBI:57416"/>
    </ligand>
</feature>
<name>A0A0R2C4R7_9LACO</name>
<feature type="binding site" evidence="7">
    <location>
        <position position="206"/>
    </location>
    <ligand>
        <name>D-alanine</name>
        <dbReference type="ChEBI" id="CHEBI:57416"/>
    </ligand>
</feature>
<comment type="similarity">
    <text evidence="6 7">Belongs to the ATP-dependent AMP-binding enzyme family. DltA subfamily.</text>
</comment>
<dbReference type="PATRIC" id="fig|1423810.4.peg.1855"/>
<keyword evidence="2 7" id="KW-0436">Ligase</keyword>
<keyword evidence="3 7" id="KW-0547">Nucleotide-binding</keyword>
<feature type="binding site" evidence="7">
    <location>
        <position position="503"/>
    </location>
    <ligand>
        <name>ATP</name>
        <dbReference type="ChEBI" id="CHEBI:30616"/>
    </ligand>
</feature>